<reference evidence="1" key="1">
    <citation type="submission" date="2024-03" db="EMBL/GenBank/DDBJ databases">
        <title>Eukaryotic viruses encode the ribosomal protein eL40.</title>
        <authorList>
            <person name="Thomy J."/>
            <person name="Schvarcz C.R."/>
            <person name="McBeain K.A."/>
            <person name="Edwards K.F."/>
            <person name="Steward G.F."/>
        </authorList>
    </citation>
    <scope>NUCLEOTIDE SEQUENCE</scope>
    <source>
        <strain evidence="1">FloV-SA2</strain>
    </source>
</reference>
<dbReference type="EMBL" id="PP542043">
    <property type="protein sequence ID" value="XDO01854.1"/>
    <property type="molecule type" value="Genomic_DNA"/>
</dbReference>
<organism evidence="1">
    <name type="scientific">Florenciella sp. virus SA2</name>
    <dbReference type="NCBI Taxonomy" id="3240092"/>
    <lineage>
        <taxon>Viruses</taxon>
    </lineage>
</organism>
<protein>
    <submittedName>
        <fullName evidence="1">Uncharacterized protein</fullName>
    </submittedName>
</protein>
<proteinExistence type="predicted"/>
<evidence type="ECO:0000313" key="1">
    <source>
        <dbReference type="EMBL" id="XDO01854.1"/>
    </source>
</evidence>
<name>A0AB39JAZ1_9VIRU</name>
<sequence length="185" mass="22608">MEKHSKIYRFKITNTDLYEEMIHFANINKFLDRKDLKEKYEEWSNKPEIKSYIEDEIAFLSRNNYNFEKTNISEKIFKSIKYYHINNMKNEMKMTSLPIKKDKDKKTKSKNIKFSNIFIQKVKSHLNELKGGEHIPKPSECYDLFIELNNEMIKEEKNNLDITDKEFEFKLKKMLKNQYFMLFKK</sequence>
<accession>A0AB39JAZ1</accession>
<gene>
    <name evidence="1" type="ORF">FloV-SA2_00028</name>
</gene>